<dbReference type="PROSITE" id="PS50005">
    <property type="entry name" value="TPR"/>
    <property type="match status" value="1"/>
</dbReference>
<dbReference type="InterPro" id="IPR019734">
    <property type="entry name" value="TPR_rpt"/>
</dbReference>
<dbReference type="AlphaFoldDB" id="A0A9D9ED32"/>
<evidence type="ECO:0000256" key="1">
    <source>
        <dbReference type="PROSITE-ProRule" id="PRU00339"/>
    </source>
</evidence>
<proteinExistence type="predicted"/>
<gene>
    <name evidence="2" type="ORF">IAC23_02860</name>
</gene>
<accession>A0A9D9ED32</accession>
<evidence type="ECO:0008006" key="4">
    <source>
        <dbReference type="Google" id="ProtNLM"/>
    </source>
</evidence>
<reference evidence="2" key="2">
    <citation type="journal article" date="2021" name="PeerJ">
        <title>Extensive microbial diversity within the chicken gut microbiome revealed by metagenomics and culture.</title>
        <authorList>
            <person name="Gilroy R."/>
            <person name="Ravi A."/>
            <person name="Getino M."/>
            <person name="Pursley I."/>
            <person name="Horton D.L."/>
            <person name="Alikhan N.F."/>
            <person name="Baker D."/>
            <person name="Gharbi K."/>
            <person name="Hall N."/>
            <person name="Watson M."/>
            <person name="Adriaenssens E.M."/>
            <person name="Foster-Nyarko E."/>
            <person name="Jarju S."/>
            <person name="Secka A."/>
            <person name="Antonio M."/>
            <person name="Oren A."/>
            <person name="Chaudhuri R.R."/>
            <person name="La Ragione R."/>
            <person name="Hildebrand F."/>
            <person name="Pallen M.J."/>
        </authorList>
    </citation>
    <scope>NUCLEOTIDE SEQUENCE</scope>
    <source>
        <strain evidence="2">D5-748</strain>
    </source>
</reference>
<keyword evidence="1" id="KW-0802">TPR repeat</keyword>
<comment type="caution">
    <text evidence="2">The sequence shown here is derived from an EMBL/GenBank/DDBJ whole genome shotgun (WGS) entry which is preliminary data.</text>
</comment>
<organism evidence="2 3">
    <name type="scientific">Candidatus Cryptobacteroides merdavium</name>
    <dbReference type="NCBI Taxonomy" id="2840769"/>
    <lineage>
        <taxon>Bacteria</taxon>
        <taxon>Pseudomonadati</taxon>
        <taxon>Bacteroidota</taxon>
        <taxon>Bacteroidia</taxon>
        <taxon>Bacteroidales</taxon>
        <taxon>Candidatus Cryptobacteroides</taxon>
    </lineage>
</organism>
<evidence type="ECO:0000313" key="3">
    <source>
        <dbReference type="Proteomes" id="UP000823619"/>
    </source>
</evidence>
<name>A0A9D9ED32_9BACT</name>
<feature type="repeat" description="TPR" evidence="1">
    <location>
        <begin position="142"/>
        <end position="175"/>
    </location>
</feature>
<reference evidence="2" key="1">
    <citation type="submission" date="2020-10" db="EMBL/GenBank/DDBJ databases">
        <authorList>
            <person name="Gilroy R."/>
        </authorList>
    </citation>
    <scope>NUCLEOTIDE SEQUENCE</scope>
    <source>
        <strain evidence="2">D5-748</strain>
    </source>
</reference>
<sequence length="190" mass="21313">MEGYIDLKKLSMEELAGVVNLYPWFGAARKELCVRMCRAGGDGWGKVQYADAALYMGSRKMIADIMRSSGSPDCSDSEISEILKKVSNDLNTKKVHVAGGDYFTQEQYDLVRRQEDSMFSRFAAAAEKPSGEASAPKDDSLVFYTETLAQIYADQGYYDRAIEIYSKLILAYPEKNAYFAALIEKLNEEN</sequence>
<evidence type="ECO:0000313" key="2">
    <source>
        <dbReference type="EMBL" id="MBO8444623.1"/>
    </source>
</evidence>
<dbReference type="EMBL" id="JADIMO010000032">
    <property type="protein sequence ID" value="MBO8444623.1"/>
    <property type="molecule type" value="Genomic_DNA"/>
</dbReference>
<protein>
    <recommendedName>
        <fullName evidence="4">Tetratricopeptide repeat protein</fullName>
    </recommendedName>
</protein>
<dbReference type="Proteomes" id="UP000823619">
    <property type="component" value="Unassembled WGS sequence"/>
</dbReference>